<sequence length="108" mass="12322">MGSRKPITIYSRVLAILQEEQCRMANAFRLARCPRSTVRDFVGIAELKTVDAKEHQLPHWFSETTSTGMSQTFATLSTNDDCHAEERRALPLTLNPRLHEQECHPAQK</sequence>
<organism evidence="1 2">
    <name type="scientific">Pocillopora damicornis</name>
    <name type="common">Cauliflower coral</name>
    <name type="synonym">Millepora damicornis</name>
    <dbReference type="NCBI Taxonomy" id="46731"/>
    <lineage>
        <taxon>Eukaryota</taxon>
        <taxon>Metazoa</taxon>
        <taxon>Cnidaria</taxon>
        <taxon>Anthozoa</taxon>
        <taxon>Hexacorallia</taxon>
        <taxon>Scleractinia</taxon>
        <taxon>Astrocoeniina</taxon>
        <taxon>Pocilloporidae</taxon>
        <taxon>Pocillopora</taxon>
    </lineage>
</organism>
<dbReference type="AlphaFoldDB" id="A0A3M6T8S6"/>
<evidence type="ECO:0000313" key="1">
    <source>
        <dbReference type="EMBL" id="RMX37743.1"/>
    </source>
</evidence>
<protein>
    <submittedName>
        <fullName evidence="1">Uncharacterized protein</fullName>
    </submittedName>
</protein>
<name>A0A3M6T8S6_POCDA</name>
<dbReference type="EMBL" id="RCHS01004086">
    <property type="protein sequence ID" value="RMX37743.1"/>
    <property type="molecule type" value="Genomic_DNA"/>
</dbReference>
<keyword evidence="2" id="KW-1185">Reference proteome</keyword>
<dbReference type="Proteomes" id="UP000275408">
    <property type="component" value="Unassembled WGS sequence"/>
</dbReference>
<proteinExistence type="predicted"/>
<comment type="caution">
    <text evidence="1">The sequence shown here is derived from an EMBL/GenBank/DDBJ whole genome shotgun (WGS) entry which is preliminary data.</text>
</comment>
<reference evidence="1 2" key="1">
    <citation type="journal article" date="2018" name="Sci. Rep.">
        <title>Comparative analysis of the Pocillopora damicornis genome highlights role of immune system in coral evolution.</title>
        <authorList>
            <person name="Cunning R."/>
            <person name="Bay R.A."/>
            <person name="Gillette P."/>
            <person name="Baker A.C."/>
            <person name="Traylor-Knowles N."/>
        </authorList>
    </citation>
    <scope>NUCLEOTIDE SEQUENCE [LARGE SCALE GENOMIC DNA]</scope>
    <source>
        <strain evidence="1">RSMAS</strain>
        <tissue evidence="1">Whole animal</tissue>
    </source>
</reference>
<accession>A0A3M6T8S6</accession>
<evidence type="ECO:0000313" key="2">
    <source>
        <dbReference type="Proteomes" id="UP000275408"/>
    </source>
</evidence>
<gene>
    <name evidence="1" type="ORF">pdam_00006575</name>
</gene>